<dbReference type="Pfam" id="PF19087">
    <property type="entry name" value="DUF5776"/>
    <property type="match status" value="1"/>
</dbReference>
<evidence type="ECO:0000313" key="10">
    <source>
        <dbReference type="Proteomes" id="UP000019062"/>
    </source>
</evidence>
<dbReference type="SMART" id="SM00644">
    <property type="entry name" value="Ami_2"/>
    <property type="match status" value="1"/>
</dbReference>
<gene>
    <name evidence="9" type="ORF">C176_19909</name>
</gene>
<dbReference type="PANTHER" id="PTHR30417">
    <property type="entry name" value="N-ACETYLMURAMOYL-L-ALANINE AMIDASE AMID"/>
    <property type="match status" value="1"/>
</dbReference>
<dbReference type="CDD" id="cd06583">
    <property type="entry name" value="PGRP"/>
    <property type="match status" value="1"/>
</dbReference>
<dbReference type="GO" id="GO:0030435">
    <property type="term" value="P:sporulation resulting in formation of a cellular spore"/>
    <property type="evidence" value="ECO:0007669"/>
    <property type="project" value="UniProtKB-KW"/>
</dbReference>
<accession>W4EKD8</accession>
<dbReference type="EC" id="3.5.1.28" evidence="3"/>
<keyword evidence="7" id="KW-0961">Cell wall biogenesis/degradation</keyword>
<dbReference type="InterPro" id="IPR002502">
    <property type="entry name" value="Amidase_domain"/>
</dbReference>
<keyword evidence="4" id="KW-0378">Hydrolase</keyword>
<dbReference type="Gene3D" id="3.40.80.10">
    <property type="entry name" value="Peptidoglycan recognition protein-like"/>
    <property type="match status" value="1"/>
</dbReference>
<evidence type="ECO:0000256" key="1">
    <source>
        <dbReference type="ARBA" id="ARBA00001561"/>
    </source>
</evidence>
<feature type="domain" description="N-acetylmuramoyl-L-alanine amidase" evidence="8">
    <location>
        <begin position="15"/>
        <end position="159"/>
    </location>
</feature>
<dbReference type="GO" id="GO:0030420">
    <property type="term" value="P:establishment of competence for transformation"/>
    <property type="evidence" value="ECO:0007669"/>
    <property type="project" value="UniProtKB-KW"/>
</dbReference>
<dbReference type="GO" id="GO:0009253">
    <property type="term" value="P:peptidoglycan catabolic process"/>
    <property type="evidence" value="ECO:0007669"/>
    <property type="project" value="InterPro"/>
</dbReference>
<dbReference type="EMBL" id="ASQA01000042">
    <property type="protein sequence ID" value="ETT81015.1"/>
    <property type="molecule type" value="Genomic_DNA"/>
</dbReference>
<proteinExistence type="inferred from homology"/>
<comment type="caution">
    <text evidence="9">The sequence shown here is derived from an EMBL/GenBank/DDBJ whole genome shotgun (WGS) entry which is preliminary data.</text>
</comment>
<keyword evidence="6" id="KW-0178">Competence</keyword>
<evidence type="ECO:0000256" key="6">
    <source>
        <dbReference type="ARBA" id="ARBA00023287"/>
    </source>
</evidence>
<dbReference type="PATRIC" id="fig|1227360.4.peg.4049"/>
<evidence type="ECO:0000313" key="9">
    <source>
        <dbReference type="EMBL" id="ETT81015.1"/>
    </source>
</evidence>
<organism evidence="9 10">
    <name type="scientific">Viridibacillus arenosi FSL R5-213</name>
    <dbReference type="NCBI Taxonomy" id="1227360"/>
    <lineage>
        <taxon>Bacteria</taxon>
        <taxon>Bacillati</taxon>
        <taxon>Bacillota</taxon>
        <taxon>Bacilli</taxon>
        <taxon>Bacillales</taxon>
        <taxon>Caryophanaceae</taxon>
        <taxon>Viridibacillus</taxon>
    </lineage>
</organism>
<evidence type="ECO:0000256" key="7">
    <source>
        <dbReference type="ARBA" id="ARBA00023316"/>
    </source>
</evidence>
<dbReference type="InterPro" id="IPR044081">
    <property type="entry name" value="DUF5776"/>
</dbReference>
<dbReference type="GO" id="GO:0009254">
    <property type="term" value="P:peptidoglycan turnover"/>
    <property type="evidence" value="ECO:0007669"/>
    <property type="project" value="TreeGrafter"/>
</dbReference>
<dbReference type="Proteomes" id="UP000019062">
    <property type="component" value="Unassembled WGS sequence"/>
</dbReference>
<dbReference type="Pfam" id="PF01510">
    <property type="entry name" value="Amidase_2"/>
    <property type="match status" value="1"/>
</dbReference>
<dbReference type="InterPro" id="IPR036505">
    <property type="entry name" value="Amidase/PGRP_sf"/>
</dbReference>
<dbReference type="GO" id="GO:0071555">
    <property type="term" value="P:cell wall organization"/>
    <property type="evidence" value="ECO:0007669"/>
    <property type="project" value="UniProtKB-KW"/>
</dbReference>
<evidence type="ECO:0000256" key="5">
    <source>
        <dbReference type="ARBA" id="ARBA00022969"/>
    </source>
</evidence>
<name>W4EKD8_9BACL</name>
<dbReference type="PANTHER" id="PTHR30417:SF11">
    <property type="entry name" value="N-ACETYLMURAMOYL-L-ALANINE AMIDASE XLYA"/>
    <property type="match status" value="1"/>
</dbReference>
<keyword evidence="10" id="KW-1185">Reference proteome</keyword>
<dbReference type="InterPro" id="IPR051206">
    <property type="entry name" value="NAMLAA_amidase_2"/>
</dbReference>
<dbReference type="eggNOG" id="COG5632">
    <property type="taxonomic scope" value="Bacteria"/>
</dbReference>
<sequence>MVKIRKHLVSQSITNKVTSGTGNGRKWITIHETDNTRKTASANAHARLQAMGNSRAASWHWTVDDKEAVQSFNHSVKCWAAGDGNGDGNANSIHIEICVNEDGNYKKAVENTAILVAKIMKDEKIPISNVVQHNHWSGKNCPSKMRSGKAAFTWSTFRKLVTTIKITTVSKPKTNKTFQIQVLANVLNYYDGPRWSKPTGTVKKGERLTIEKKVLVDGSAMYKTVSGTYVTASSKYVKKL</sequence>
<evidence type="ECO:0000256" key="4">
    <source>
        <dbReference type="ARBA" id="ARBA00022801"/>
    </source>
</evidence>
<keyword evidence="5" id="KW-0749">Sporulation</keyword>
<dbReference type="SUPFAM" id="SSF55846">
    <property type="entry name" value="N-acetylmuramoyl-L-alanine amidase-like"/>
    <property type="match status" value="1"/>
</dbReference>
<protein>
    <recommendedName>
        <fullName evidence="3">N-acetylmuramoyl-L-alanine amidase</fullName>
        <ecNumber evidence="3">3.5.1.28</ecNumber>
    </recommendedName>
</protein>
<comment type="catalytic activity">
    <reaction evidence="1">
        <text>Hydrolyzes the link between N-acetylmuramoyl residues and L-amino acid residues in certain cell-wall glycopeptides.</text>
        <dbReference type="EC" id="3.5.1.28"/>
    </reaction>
</comment>
<dbReference type="RefSeq" id="WP_051448842.1">
    <property type="nucleotide sequence ID" value="NZ_ASQA01000042.1"/>
</dbReference>
<evidence type="ECO:0000256" key="2">
    <source>
        <dbReference type="ARBA" id="ARBA00007553"/>
    </source>
</evidence>
<reference evidence="9 10" key="1">
    <citation type="journal article" date="2014" name="BMC Genomics">
        <title>Genomic comparison of sporeforming bacilli isolated from milk.</title>
        <authorList>
            <person name="Moreno Switt A.I."/>
            <person name="Andrus A.D."/>
            <person name="Ranieri M.L."/>
            <person name="Orsi R.H."/>
            <person name="Ivy R."/>
            <person name="den Bakker H.C."/>
            <person name="Martin N.H."/>
            <person name="Wiedmann M."/>
            <person name="Boor K.J."/>
        </authorList>
    </citation>
    <scope>NUCLEOTIDE SEQUENCE [LARGE SCALE GENOMIC DNA]</scope>
    <source>
        <strain evidence="9 10">FSL R5-213</strain>
    </source>
</reference>
<evidence type="ECO:0000259" key="8">
    <source>
        <dbReference type="SMART" id="SM00644"/>
    </source>
</evidence>
<comment type="similarity">
    <text evidence="2">Belongs to the N-acetylmuramoyl-L-alanine amidase 2 family.</text>
</comment>
<dbReference type="AlphaFoldDB" id="W4EKD8"/>
<evidence type="ECO:0000256" key="3">
    <source>
        <dbReference type="ARBA" id="ARBA00011901"/>
    </source>
</evidence>
<dbReference type="GO" id="GO:0008745">
    <property type="term" value="F:N-acetylmuramoyl-L-alanine amidase activity"/>
    <property type="evidence" value="ECO:0007669"/>
    <property type="project" value="UniProtKB-EC"/>
</dbReference>